<dbReference type="Gene3D" id="1.10.10.10">
    <property type="entry name" value="Winged helix-like DNA-binding domain superfamily/Winged helix DNA-binding domain"/>
    <property type="match status" value="1"/>
</dbReference>
<evidence type="ECO:0008006" key="5">
    <source>
        <dbReference type="Google" id="ProtNLM"/>
    </source>
</evidence>
<dbReference type="Pfam" id="PF07514">
    <property type="entry name" value="TraI_2"/>
    <property type="match status" value="1"/>
</dbReference>
<feature type="coiled-coil region" evidence="1">
    <location>
        <begin position="561"/>
        <end position="588"/>
    </location>
</feature>
<dbReference type="Gene3D" id="2.40.10.200">
    <property type="entry name" value="STY4665 C-terminal domain-like"/>
    <property type="match status" value="1"/>
</dbReference>
<dbReference type="InterPro" id="IPR011119">
    <property type="entry name" value="Unchr_helicase_relaxase_TraI"/>
</dbReference>
<dbReference type="Pfam" id="PF07515">
    <property type="entry name" value="TraI_2_C"/>
    <property type="match status" value="1"/>
</dbReference>
<dbReference type="EMBL" id="UOFH01000245">
    <property type="protein sequence ID" value="VAW63236.1"/>
    <property type="molecule type" value="Genomic_DNA"/>
</dbReference>
<dbReference type="InterPro" id="IPR003607">
    <property type="entry name" value="HD/PDEase_dom"/>
</dbReference>
<name>A0A3B0Y4A2_9ZZZZ</name>
<protein>
    <recommendedName>
        <fullName evidence="5">Pyruvate/2-oxoglutarate dehydrogenase complex, dihydrolipoamide acyltransferase (E2) component, and related enzymes</fullName>
    </recommendedName>
</protein>
<dbReference type="InterPro" id="IPR011093">
    <property type="entry name" value="TraI_2_C"/>
</dbReference>
<evidence type="ECO:0000313" key="4">
    <source>
        <dbReference type="EMBL" id="VAW63236.1"/>
    </source>
</evidence>
<keyword evidence="1" id="KW-0175">Coiled coil</keyword>
<dbReference type="InterPro" id="IPR036388">
    <property type="entry name" value="WH-like_DNA-bd_sf"/>
</dbReference>
<dbReference type="CDD" id="cd00077">
    <property type="entry name" value="HDc"/>
    <property type="match status" value="1"/>
</dbReference>
<evidence type="ECO:0000259" key="3">
    <source>
        <dbReference type="Pfam" id="PF07515"/>
    </source>
</evidence>
<feature type="domain" description="Putative conjugal transfer nickase/helicase TraI C-terminal" evidence="3">
    <location>
        <begin position="507"/>
        <end position="620"/>
    </location>
</feature>
<evidence type="ECO:0000256" key="1">
    <source>
        <dbReference type="SAM" id="Coils"/>
    </source>
</evidence>
<dbReference type="SUPFAM" id="SSF46785">
    <property type="entry name" value="Winged helix' DNA-binding domain"/>
    <property type="match status" value="1"/>
</dbReference>
<dbReference type="SUPFAM" id="SSF109604">
    <property type="entry name" value="HD-domain/PDEase-like"/>
    <property type="match status" value="1"/>
</dbReference>
<proteinExistence type="predicted"/>
<organism evidence="4">
    <name type="scientific">hydrothermal vent metagenome</name>
    <dbReference type="NCBI Taxonomy" id="652676"/>
    <lineage>
        <taxon>unclassified sequences</taxon>
        <taxon>metagenomes</taxon>
        <taxon>ecological metagenomes</taxon>
    </lineage>
</organism>
<dbReference type="NCBIfam" id="NF041494">
    <property type="entry name" value="MobH"/>
    <property type="match status" value="1"/>
</dbReference>
<reference evidence="4" key="1">
    <citation type="submission" date="2018-06" db="EMBL/GenBank/DDBJ databases">
        <authorList>
            <person name="Zhirakovskaya E."/>
        </authorList>
    </citation>
    <scope>NUCLEOTIDE SEQUENCE</scope>
</reference>
<evidence type="ECO:0000259" key="2">
    <source>
        <dbReference type="Pfam" id="PF07514"/>
    </source>
</evidence>
<dbReference type="AlphaFoldDB" id="A0A3B0Y4A2"/>
<gene>
    <name evidence="4" type="ORF">MNBD_GAMMA08-1561</name>
</gene>
<dbReference type="Gene3D" id="1.10.3210.40">
    <property type="match status" value="1"/>
</dbReference>
<feature type="domain" description="Uncharacterised" evidence="2">
    <location>
        <begin position="49"/>
        <end position="347"/>
    </location>
</feature>
<dbReference type="InterPro" id="IPR036390">
    <property type="entry name" value="WH_DNA-bd_sf"/>
</dbReference>
<accession>A0A3B0Y4A2</accession>
<sequence length="646" mass="72435">MRKFWHNKKQNRSDISGNILLDIKNLNLNNLPILQAQQIIDLLSLQTRINSIESIVGTGDEYFKLLYKPALYQYIESVQLAPASVSHHHAGPGGLVTHTLEVIDIALRLRKSYNLPLQAITEVIIEQEHVWTYAVFAGALLHDIGKMICNTQIELNTGKSWTPHDASILKTGATHYKISFKKSHYKLHTQLSNGFLHILPTASRGWLSHYQDVLAQLTAWLAGDIYEYGSIGEIVRAADGESVANNLKIGGDRNRFPNSPTVPMVDKLTTALRQMLEKGLLKINGADGSSGWCDNKYTYLVCRTVADQVRQYLNNAGANDIPTDNSRLFDTWQEHGFIDSTTNGGAIWYLTINKKLTLSVLKFETNVIFHPCHRPDAFTGDLEVTETKPISIVSDKKCNLNDKKNDPQFNENISNVSSISVEPINNGIVEDAILDRSTDPNSKINQTDAIQITAGKTPIKDIDVNNIYIDDIGCNKGNKNKTSAPTMPAPIVCSPAPDTFTLDDPNIANYFLDWIRRGVRDGKIFVNRRDALLHIVKEGIFIVSPLAFKEFARKHKLMDSKNNEDDATKRVQNKLEKLMKKAKLHKKTRNGLNIHTYLIQGPNRESKIRGWLVPVETIYGEIKSPDINKPLINITGFLGENKDKGK</sequence>